<dbReference type="EMBL" id="FNIT01000003">
    <property type="protein sequence ID" value="SDO08848.1"/>
    <property type="molecule type" value="Genomic_DNA"/>
</dbReference>
<keyword evidence="3" id="KW-1185">Reference proteome</keyword>
<reference evidence="2 3" key="1">
    <citation type="submission" date="2016-10" db="EMBL/GenBank/DDBJ databases">
        <authorList>
            <person name="de Groot N.N."/>
        </authorList>
    </citation>
    <scope>NUCLEOTIDE SEQUENCE [LARGE SCALE GENOMIC DNA]</scope>
    <source>
        <strain evidence="3">L7-484,KACC 16230,DSM 25025</strain>
    </source>
</reference>
<evidence type="ECO:0000313" key="2">
    <source>
        <dbReference type="EMBL" id="SDO08848.1"/>
    </source>
</evidence>
<sequence length="144" mass="16146">MADLAMMSEAYDVPVITSQKPLKDFPELRPKHDIVFEDDACVAFRIGQRIQCGKMTDVAAVFTGEWLFAVPTQEGWQVKHRTFRRRDALSIQSRHPYQFDAQLCGLLVHVAQPLGRTIQIDDEEADAQRHDPGTGTGGPARRVG</sequence>
<organism evidence="2 3">
    <name type="scientific">Aureimonas jatrophae</name>
    <dbReference type="NCBI Taxonomy" id="1166073"/>
    <lineage>
        <taxon>Bacteria</taxon>
        <taxon>Pseudomonadati</taxon>
        <taxon>Pseudomonadota</taxon>
        <taxon>Alphaproteobacteria</taxon>
        <taxon>Hyphomicrobiales</taxon>
        <taxon>Aurantimonadaceae</taxon>
        <taxon>Aureimonas</taxon>
    </lineage>
</organism>
<accession>A0A1H0GPR6</accession>
<evidence type="ECO:0000313" key="3">
    <source>
        <dbReference type="Proteomes" id="UP000198793"/>
    </source>
</evidence>
<proteinExistence type="predicted"/>
<name>A0A1H0GPR6_9HYPH</name>
<protein>
    <submittedName>
        <fullName evidence="2">Uncharacterized protein</fullName>
    </submittedName>
</protein>
<feature type="region of interest" description="Disordered" evidence="1">
    <location>
        <begin position="121"/>
        <end position="144"/>
    </location>
</feature>
<dbReference type="Proteomes" id="UP000198793">
    <property type="component" value="Unassembled WGS sequence"/>
</dbReference>
<gene>
    <name evidence="2" type="ORF">SAMN05192530_103243</name>
</gene>
<dbReference type="AlphaFoldDB" id="A0A1H0GPR6"/>
<dbReference type="STRING" id="1166073.SAMN05192530_103243"/>
<evidence type="ECO:0000256" key="1">
    <source>
        <dbReference type="SAM" id="MobiDB-lite"/>
    </source>
</evidence>